<keyword evidence="7 8" id="KW-0998">Cell outer membrane</keyword>
<gene>
    <name evidence="12" type="ORF">LS81_006170</name>
</gene>
<accession>A0A4U8SAR4</accession>
<comment type="subcellular location">
    <subcellularLocation>
        <location evidence="1 8">Cell outer membrane</location>
        <topology evidence="1 8">Multi-pass membrane protein</topology>
    </subcellularLocation>
</comment>
<dbReference type="Gene3D" id="2.170.130.10">
    <property type="entry name" value="TonB-dependent receptor, plug domain"/>
    <property type="match status" value="1"/>
</dbReference>
<evidence type="ECO:0000259" key="11">
    <source>
        <dbReference type="Pfam" id="PF07715"/>
    </source>
</evidence>
<keyword evidence="2 8" id="KW-0813">Transport</keyword>
<comment type="similarity">
    <text evidence="8 9">Belongs to the TonB-dependent receptor family.</text>
</comment>
<keyword evidence="5 9" id="KW-0798">TonB box</keyword>
<dbReference type="GO" id="GO:0044718">
    <property type="term" value="P:siderophore transmembrane transport"/>
    <property type="evidence" value="ECO:0007669"/>
    <property type="project" value="TreeGrafter"/>
</dbReference>
<dbReference type="InterPro" id="IPR012910">
    <property type="entry name" value="Plug_dom"/>
</dbReference>
<dbReference type="InterPro" id="IPR037066">
    <property type="entry name" value="Plug_dom_sf"/>
</dbReference>
<dbReference type="RefSeq" id="WP_034344370.1">
    <property type="nucleotide sequence ID" value="NZ_FZNG01000047.1"/>
</dbReference>
<evidence type="ECO:0000256" key="6">
    <source>
        <dbReference type="ARBA" id="ARBA00023136"/>
    </source>
</evidence>
<dbReference type="SUPFAM" id="SSF56935">
    <property type="entry name" value="Porins"/>
    <property type="match status" value="1"/>
</dbReference>
<evidence type="ECO:0000256" key="5">
    <source>
        <dbReference type="ARBA" id="ARBA00023077"/>
    </source>
</evidence>
<dbReference type="Pfam" id="PF07715">
    <property type="entry name" value="Plug"/>
    <property type="match status" value="1"/>
</dbReference>
<dbReference type="AlphaFoldDB" id="A0A4U8SAR4"/>
<evidence type="ECO:0000313" key="13">
    <source>
        <dbReference type="Proteomes" id="UP000029878"/>
    </source>
</evidence>
<proteinExistence type="inferred from homology"/>
<evidence type="ECO:0000256" key="2">
    <source>
        <dbReference type="ARBA" id="ARBA00022448"/>
    </source>
</evidence>
<dbReference type="InterPro" id="IPR039426">
    <property type="entry name" value="TonB-dep_rcpt-like"/>
</dbReference>
<evidence type="ECO:0000313" key="12">
    <source>
        <dbReference type="EMBL" id="TLD83031.1"/>
    </source>
</evidence>
<evidence type="ECO:0000256" key="4">
    <source>
        <dbReference type="ARBA" id="ARBA00022692"/>
    </source>
</evidence>
<feature type="domain" description="TonB-dependent receptor plug" evidence="11">
    <location>
        <begin position="77"/>
        <end position="191"/>
    </location>
</feature>
<dbReference type="Proteomes" id="UP000029878">
    <property type="component" value="Unassembled WGS sequence"/>
</dbReference>
<evidence type="ECO:0000256" key="7">
    <source>
        <dbReference type="ARBA" id="ARBA00023237"/>
    </source>
</evidence>
<dbReference type="Gene3D" id="2.40.170.20">
    <property type="entry name" value="TonB-dependent receptor, beta-barrel domain"/>
    <property type="match status" value="1"/>
</dbReference>
<dbReference type="PANTHER" id="PTHR30069:SF27">
    <property type="entry name" value="BLL4766 PROTEIN"/>
    <property type="match status" value="1"/>
</dbReference>
<evidence type="ECO:0000256" key="1">
    <source>
        <dbReference type="ARBA" id="ARBA00004571"/>
    </source>
</evidence>
<dbReference type="InterPro" id="IPR000531">
    <property type="entry name" value="Beta-barrel_TonB"/>
</dbReference>
<organism evidence="12 13">
    <name type="scientific">Helicobacter trogontum</name>
    <dbReference type="NCBI Taxonomy" id="50960"/>
    <lineage>
        <taxon>Bacteria</taxon>
        <taxon>Pseudomonadati</taxon>
        <taxon>Campylobacterota</taxon>
        <taxon>Epsilonproteobacteria</taxon>
        <taxon>Campylobacterales</taxon>
        <taxon>Helicobacteraceae</taxon>
        <taxon>Helicobacter</taxon>
    </lineage>
</organism>
<sequence>MSYKSYNYRYVQICIATLLLGLPESYAEELPQEALHKVEIYREETRREKSHQAKKKTQTKRLNKIVTSATGFDLPLKEETKNMIIIDKKDLQDKGYTNLEQALEKQPSITFIAGPNGTKEIDLRGQGLDASKAVKILINRVPINLQDTGNGGHSAGGVTPFNQINIDEIESIEIIPGGGSVVYGNNTRGGVINIVTKKPNRDYTRISLKGTSFEAANPNSLGSNVNISGGKKVSDTTFISGNASYSYQRGLRYKEYTQNVYTSLHLTHQINSQQKLDWNMSYARMWRYFAGYYNLFNADGSLKNYAQMKDERYLSPIGSGATDSAKGNITQDFIQTSLNYNNKINEEWNLDIIAFYAFSNFLFPDMTLGVSESNFTNNNIGLNIKAKRQTQRNALMLGLDNQLEASDNLTKNAFNNLQNKGTKYSLSLYGLDSYNFNEFFSLSGGARGEFSYFHILGHTGVSFGGQNGYFEINAKKPQFAYAIEITPNFHYGESGSIYAKAETGFISPSVRQAVSTDPNYDTSNTGVGPKIASNIKPEQYFTGELGWRHEFDNIYITATAYYTHTLNEIRYNLYGFRTEYYNLGATQRLGFELTSNQNFSIFSLQESLAYLYSNVLVGRETGLTNGGSSTSGNYEGKPIPYVPLLKATILLNAEILNANNHNLNLWWNNSYYGQSVDNNQFVVNKNGYFLSDIGLTYNYKDLTLSVGVQNILDSFYIAYQNTSISSMGTSGIYLSGAGRSYFIEGKYNF</sequence>
<dbReference type="GO" id="GO:0009279">
    <property type="term" value="C:cell outer membrane"/>
    <property type="evidence" value="ECO:0007669"/>
    <property type="project" value="UniProtKB-SubCell"/>
</dbReference>
<comment type="caution">
    <text evidence="12">The sequence shown here is derived from an EMBL/GenBank/DDBJ whole genome shotgun (WGS) entry which is preliminary data.</text>
</comment>
<feature type="domain" description="TonB-dependent receptor-like beta-barrel" evidence="10">
    <location>
        <begin position="261"/>
        <end position="711"/>
    </location>
</feature>
<dbReference type="PROSITE" id="PS52016">
    <property type="entry name" value="TONB_DEPENDENT_REC_3"/>
    <property type="match status" value="1"/>
</dbReference>
<dbReference type="PANTHER" id="PTHR30069">
    <property type="entry name" value="TONB-DEPENDENT OUTER MEMBRANE RECEPTOR"/>
    <property type="match status" value="1"/>
</dbReference>
<keyword evidence="6 8" id="KW-0472">Membrane</keyword>
<dbReference type="EMBL" id="JRPL02000012">
    <property type="protein sequence ID" value="TLD83031.1"/>
    <property type="molecule type" value="Genomic_DNA"/>
</dbReference>
<name>A0A4U8SAR4_9HELI</name>
<evidence type="ECO:0000259" key="10">
    <source>
        <dbReference type="Pfam" id="PF00593"/>
    </source>
</evidence>
<protein>
    <submittedName>
        <fullName evidence="12">TonB-dependent receptor</fullName>
    </submittedName>
</protein>
<dbReference type="Pfam" id="PF00593">
    <property type="entry name" value="TonB_dep_Rec_b-barrel"/>
    <property type="match status" value="1"/>
</dbReference>
<dbReference type="GO" id="GO:0015344">
    <property type="term" value="F:siderophore uptake transmembrane transporter activity"/>
    <property type="evidence" value="ECO:0007669"/>
    <property type="project" value="TreeGrafter"/>
</dbReference>
<keyword evidence="3 8" id="KW-1134">Transmembrane beta strand</keyword>
<keyword evidence="4 8" id="KW-0812">Transmembrane</keyword>
<dbReference type="InterPro" id="IPR036942">
    <property type="entry name" value="Beta-barrel_TonB_sf"/>
</dbReference>
<evidence type="ECO:0000256" key="8">
    <source>
        <dbReference type="PROSITE-ProRule" id="PRU01360"/>
    </source>
</evidence>
<reference evidence="12 13" key="1">
    <citation type="journal article" date="2014" name="Genome Announc.">
        <title>Draft genome sequences of eight enterohepatic helicobacter species isolated from both laboratory and wild rodents.</title>
        <authorList>
            <person name="Sheh A."/>
            <person name="Shen Z."/>
            <person name="Fox J.G."/>
        </authorList>
    </citation>
    <scope>NUCLEOTIDE SEQUENCE [LARGE SCALE GENOMIC DNA]</scope>
    <source>
        <strain evidence="12 13">ATCC 700114</strain>
    </source>
</reference>
<dbReference type="OrthoDB" id="9758472at2"/>
<evidence type="ECO:0000256" key="3">
    <source>
        <dbReference type="ARBA" id="ARBA00022452"/>
    </source>
</evidence>
<evidence type="ECO:0000256" key="9">
    <source>
        <dbReference type="RuleBase" id="RU003357"/>
    </source>
</evidence>
<keyword evidence="12" id="KW-0675">Receptor</keyword>